<feature type="region of interest" description="Disordered" evidence="1">
    <location>
        <begin position="289"/>
        <end position="317"/>
    </location>
</feature>
<dbReference type="Proteomes" id="UP001189429">
    <property type="component" value="Unassembled WGS sequence"/>
</dbReference>
<feature type="non-terminal residue" evidence="2">
    <location>
        <position position="343"/>
    </location>
</feature>
<sequence length="343" mass="34990">MAFAPASGSVVVYQGSSAGASSPSGSPVRALAVVVAGPLPNGTYDLDCARGVVAGELLPAAGEAVEYHSSSLQAWIPGRVLRPGAAAGTLDLDCKEAADLRRVRLLQAPPSSAAGARDAHAPAAASGVGGGGPPKLQPGDHCFYRSSTHGWLAAQVQHFSAEDGGEAAPAAGWDLRPQREASRATREHSLHPGGLRRGIPQRLSAQLDPGHGAAPGPGPRDLRPRLQGKGEHGTRFSSASDPAPGRAAVAGPAAAGLVCRRCAALATREVRSVQGLLGRAQQVNITRLRPPADLPPSCTRGSAPVQPAAPAQKGKARRRLSEVLSVLWGLSRARRKGEIGKGG</sequence>
<name>A0ABN9V022_9DINO</name>
<protein>
    <submittedName>
        <fullName evidence="2">Uncharacterized protein</fullName>
    </submittedName>
</protein>
<dbReference type="EMBL" id="CAUYUJ010016417">
    <property type="protein sequence ID" value="CAK0865052.1"/>
    <property type="molecule type" value="Genomic_DNA"/>
</dbReference>
<evidence type="ECO:0000256" key="1">
    <source>
        <dbReference type="SAM" id="MobiDB-lite"/>
    </source>
</evidence>
<evidence type="ECO:0000313" key="2">
    <source>
        <dbReference type="EMBL" id="CAK0865052.1"/>
    </source>
</evidence>
<feature type="compositionally biased region" description="Low complexity" evidence="1">
    <location>
        <begin position="111"/>
        <end position="126"/>
    </location>
</feature>
<feature type="compositionally biased region" description="Basic and acidic residues" evidence="1">
    <location>
        <begin position="220"/>
        <end position="234"/>
    </location>
</feature>
<gene>
    <name evidence="2" type="ORF">PCOR1329_LOCUS52716</name>
</gene>
<feature type="region of interest" description="Disordered" evidence="1">
    <location>
        <begin position="177"/>
        <end position="248"/>
    </location>
</feature>
<evidence type="ECO:0000313" key="3">
    <source>
        <dbReference type="Proteomes" id="UP001189429"/>
    </source>
</evidence>
<reference evidence="2" key="1">
    <citation type="submission" date="2023-10" db="EMBL/GenBank/DDBJ databases">
        <authorList>
            <person name="Chen Y."/>
            <person name="Shah S."/>
            <person name="Dougan E. K."/>
            <person name="Thang M."/>
            <person name="Chan C."/>
        </authorList>
    </citation>
    <scope>NUCLEOTIDE SEQUENCE [LARGE SCALE GENOMIC DNA]</scope>
</reference>
<keyword evidence="3" id="KW-1185">Reference proteome</keyword>
<proteinExistence type="predicted"/>
<feature type="compositionally biased region" description="Basic and acidic residues" evidence="1">
    <location>
        <begin position="177"/>
        <end position="190"/>
    </location>
</feature>
<comment type="caution">
    <text evidence="2">The sequence shown here is derived from an EMBL/GenBank/DDBJ whole genome shotgun (WGS) entry which is preliminary data.</text>
</comment>
<accession>A0ABN9V022</accession>
<feature type="region of interest" description="Disordered" evidence="1">
    <location>
        <begin position="109"/>
        <end position="141"/>
    </location>
</feature>
<organism evidence="2 3">
    <name type="scientific">Prorocentrum cordatum</name>
    <dbReference type="NCBI Taxonomy" id="2364126"/>
    <lineage>
        <taxon>Eukaryota</taxon>
        <taxon>Sar</taxon>
        <taxon>Alveolata</taxon>
        <taxon>Dinophyceae</taxon>
        <taxon>Prorocentrales</taxon>
        <taxon>Prorocentraceae</taxon>
        <taxon>Prorocentrum</taxon>
    </lineage>
</organism>